<dbReference type="GO" id="GO:0007339">
    <property type="term" value="P:binding of sperm to zona pellucida"/>
    <property type="evidence" value="ECO:0007669"/>
    <property type="project" value="TreeGrafter"/>
</dbReference>
<dbReference type="InterPro" id="IPR042235">
    <property type="entry name" value="ZP-C_dom"/>
</dbReference>
<feature type="chain" id="PRO_5044281301" description="ZP domain-containing protein" evidence="2">
    <location>
        <begin position="22"/>
        <end position="344"/>
    </location>
</feature>
<dbReference type="GO" id="GO:0031012">
    <property type="term" value="C:extracellular matrix"/>
    <property type="evidence" value="ECO:0007669"/>
    <property type="project" value="TreeGrafter"/>
</dbReference>
<proteinExistence type="predicted"/>
<reference evidence="4" key="3">
    <citation type="submission" date="2025-09" db="UniProtKB">
        <authorList>
            <consortium name="Ensembl"/>
        </authorList>
    </citation>
    <scope>IDENTIFICATION</scope>
</reference>
<dbReference type="InterPro" id="IPR055355">
    <property type="entry name" value="ZP-C"/>
</dbReference>
<dbReference type="Proteomes" id="UP000694402">
    <property type="component" value="Unassembled WGS sequence"/>
</dbReference>
<dbReference type="Gene3D" id="2.60.40.4100">
    <property type="entry name" value="Zona pellucida, ZP-C domain"/>
    <property type="match status" value="1"/>
</dbReference>
<dbReference type="Ensembl" id="ENSOTST00005131923.1">
    <property type="protein sequence ID" value="ENSOTSP00005151720.1"/>
    <property type="gene ID" value="ENSOTSG00005007207.2"/>
</dbReference>
<keyword evidence="5" id="KW-1185">Reference proteome</keyword>
<protein>
    <recommendedName>
        <fullName evidence="3">ZP domain-containing protein</fullName>
    </recommendedName>
</protein>
<dbReference type="Pfam" id="PF00100">
    <property type="entry name" value="Zona_pellucida"/>
    <property type="match status" value="1"/>
</dbReference>
<accession>A0AAZ3SEP3</accession>
<dbReference type="PROSITE" id="PS51034">
    <property type="entry name" value="ZP_2"/>
    <property type="match status" value="1"/>
</dbReference>
<reference evidence="5" key="1">
    <citation type="journal article" date="2018" name="PLoS ONE">
        <title>Chinook salmon (Oncorhynchus tshawytscha) genome and transcriptome.</title>
        <authorList>
            <person name="Christensen K.A."/>
            <person name="Leong J.S."/>
            <person name="Sakhrani D."/>
            <person name="Biagi C.A."/>
            <person name="Minkley D.R."/>
            <person name="Withler R.E."/>
            <person name="Rondeau E.B."/>
            <person name="Koop B.F."/>
            <person name="Devlin R.H."/>
        </authorList>
    </citation>
    <scope>NUCLEOTIDE SEQUENCE [LARGE SCALE GENOMIC DNA]</scope>
</reference>
<evidence type="ECO:0000313" key="5">
    <source>
        <dbReference type="Proteomes" id="UP000694402"/>
    </source>
</evidence>
<dbReference type="InterPro" id="IPR001507">
    <property type="entry name" value="ZP_dom"/>
</dbReference>
<dbReference type="AlphaFoldDB" id="A0AAZ3SEP3"/>
<dbReference type="GO" id="GO:0035803">
    <property type="term" value="P:egg coat formation"/>
    <property type="evidence" value="ECO:0007669"/>
    <property type="project" value="TreeGrafter"/>
</dbReference>
<evidence type="ECO:0000313" key="4">
    <source>
        <dbReference type="Ensembl" id="ENSOTSP00005151720.1"/>
    </source>
</evidence>
<feature type="signal peptide" evidence="2">
    <location>
        <begin position="1"/>
        <end position="21"/>
    </location>
</feature>
<keyword evidence="2" id="KW-0732">Signal</keyword>
<dbReference type="GO" id="GO:0032190">
    <property type="term" value="F:acrosin binding"/>
    <property type="evidence" value="ECO:0007669"/>
    <property type="project" value="TreeGrafter"/>
</dbReference>
<name>A0AAZ3SEP3_ONCTS</name>
<organism evidence="4 5">
    <name type="scientific">Oncorhynchus tshawytscha</name>
    <name type="common">Chinook salmon</name>
    <name type="synonym">Salmo tshawytscha</name>
    <dbReference type="NCBI Taxonomy" id="74940"/>
    <lineage>
        <taxon>Eukaryota</taxon>
        <taxon>Metazoa</taxon>
        <taxon>Chordata</taxon>
        <taxon>Craniata</taxon>
        <taxon>Vertebrata</taxon>
        <taxon>Euteleostomi</taxon>
        <taxon>Actinopterygii</taxon>
        <taxon>Neopterygii</taxon>
        <taxon>Teleostei</taxon>
        <taxon>Protacanthopterygii</taxon>
        <taxon>Salmoniformes</taxon>
        <taxon>Salmonidae</taxon>
        <taxon>Salmoninae</taxon>
        <taxon>Oncorhynchus</taxon>
    </lineage>
</organism>
<dbReference type="PANTHER" id="PTHR11576:SF3">
    <property type="entry name" value="SI:CH211-14A17.6-RELATED"/>
    <property type="match status" value="1"/>
</dbReference>
<reference evidence="4" key="2">
    <citation type="submission" date="2025-08" db="UniProtKB">
        <authorList>
            <consortium name="Ensembl"/>
        </authorList>
    </citation>
    <scope>IDENTIFICATION</scope>
</reference>
<dbReference type="SMART" id="SM00241">
    <property type="entry name" value="ZP"/>
    <property type="match status" value="1"/>
</dbReference>
<evidence type="ECO:0000259" key="3">
    <source>
        <dbReference type="PROSITE" id="PS51034"/>
    </source>
</evidence>
<dbReference type="PANTHER" id="PTHR11576">
    <property type="entry name" value="ZONA PELLUCIDA SPERM-BINDING PROTEIN 3"/>
    <property type="match status" value="1"/>
</dbReference>
<dbReference type="GeneTree" id="ENSGT01030000234567"/>
<evidence type="ECO:0000256" key="1">
    <source>
        <dbReference type="ARBA" id="ARBA00023157"/>
    </source>
</evidence>
<evidence type="ECO:0000256" key="2">
    <source>
        <dbReference type="SAM" id="SignalP"/>
    </source>
</evidence>
<gene>
    <name evidence="4" type="primary">LOC112226450</name>
</gene>
<dbReference type="Gene3D" id="2.60.40.3210">
    <property type="entry name" value="Zona pellucida, ZP-N domain"/>
    <property type="match status" value="1"/>
</dbReference>
<sequence>MKAYVWHSAVLLGMAVATIVAQDDLKVDCGRDSVTLRWGAAQSQMDTSLLRLGGCYPSSISAGEAMFQVEFSDCNFSRLVTGDTLMYMNELIYMSGPKAQLKSFSHPVVCAYERPADWAPRMFDPVFHTYGEGDLVFHMELMKDDFSGPHLSREYPLGSFIHISAAVEQMGHQPLLLLLEECVATTTPELQSEGPVHPIITNKGCLVASKNSKFEPRQKTSEIRLSLQAFKFAVGKEVGVLIHMIDSLSPLKCAVISLISSQVYIHCNLLAWDPSGLDTSKKACHYVKGHGWALLDDPYHSTLCGCCDSSCEPWKTSGIASGKHGSTQSAVLIGPLVITDNSPA</sequence>
<dbReference type="GO" id="GO:2000344">
    <property type="term" value="P:positive regulation of acrosome reaction"/>
    <property type="evidence" value="ECO:0007669"/>
    <property type="project" value="TreeGrafter"/>
</dbReference>
<dbReference type="FunFam" id="2.60.40.4100:FF:000002">
    <property type="entry name" value="Zona pellucida sperm-binding protein 3"/>
    <property type="match status" value="1"/>
</dbReference>
<feature type="domain" description="ZP" evidence="3">
    <location>
        <begin position="28"/>
        <end position="291"/>
    </location>
</feature>
<keyword evidence="1" id="KW-1015">Disulfide bond</keyword>